<dbReference type="EMBL" id="BARU01013632">
    <property type="protein sequence ID" value="GAH39077.1"/>
    <property type="molecule type" value="Genomic_DNA"/>
</dbReference>
<comment type="caution">
    <text evidence="1">The sequence shown here is derived from an EMBL/GenBank/DDBJ whole genome shotgun (WGS) entry which is preliminary data.</text>
</comment>
<feature type="non-terminal residue" evidence="1">
    <location>
        <position position="163"/>
    </location>
</feature>
<dbReference type="AlphaFoldDB" id="X1F2C7"/>
<protein>
    <submittedName>
        <fullName evidence="1">Uncharacterized protein</fullName>
    </submittedName>
</protein>
<accession>X1F2C7</accession>
<reference evidence="1" key="1">
    <citation type="journal article" date="2014" name="Front. Microbiol.">
        <title>High frequency of phylogenetically diverse reductive dehalogenase-homologous genes in deep subseafloor sedimentary metagenomes.</title>
        <authorList>
            <person name="Kawai M."/>
            <person name="Futagami T."/>
            <person name="Toyoda A."/>
            <person name="Takaki Y."/>
            <person name="Nishi S."/>
            <person name="Hori S."/>
            <person name="Arai W."/>
            <person name="Tsubouchi T."/>
            <person name="Morono Y."/>
            <person name="Uchiyama I."/>
            <person name="Ito T."/>
            <person name="Fujiyama A."/>
            <person name="Inagaki F."/>
            <person name="Takami H."/>
        </authorList>
    </citation>
    <scope>NUCLEOTIDE SEQUENCE</scope>
    <source>
        <strain evidence="1">Expedition CK06-06</strain>
    </source>
</reference>
<evidence type="ECO:0000313" key="1">
    <source>
        <dbReference type="EMBL" id="GAH39077.1"/>
    </source>
</evidence>
<organism evidence="1">
    <name type="scientific">marine sediment metagenome</name>
    <dbReference type="NCBI Taxonomy" id="412755"/>
    <lineage>
        <taxon>unclassified sequences</taxon>
        <taxon>metagenomes</taxon>
        <taxon>ecological metagenomes</taxon>
    </lineage>
</organism>
<sequence length="163" mass="19810">MKDKKKFTTARSICPHKNVRRGKGHYHCQDCGKRFSIKEYYKFKKTEDVLLEQNLHFEKPINIYSDSQIDYERKIRIGDSKALQDPVIKEKYERLKTLEKWFRDYESDFTAQKKTIDLLKSHGIGLTIDNVKYREIRELYLRYNKNHRHSYQNMVIIFLAIIW</sequence>
<proteinExistence type="predicted"/>
<gene>
    <name evidence="1" type="ORF">S03H2_24507</name>
</gene>
<name>X1F2C7_9ZZZZ</name>